<proteinExistence type="predicted"/>
<reference evidence="2" key="1">
    <citation type="journal article" date="2019" name="Int. J. Syst. Evol. Microbiol.">
        <title>The Global Catalogue of Microorganisms (GCM) 10K type strain sequencing project: providing services to taxonomists for standard genome sequencing and annotation.</title>
        <authorList>
            <consortium name="The Broad Institute Genomics Platform"/>
            <consortium name="The Broad Institute Genome Sequencing Center for Infectious Disease"/>
            <person name="Wu L."/>
            <person name="Ma J."/>
        </authorList>
    </citation>
    <scope>NUCLEOTIDE SEQUENCE [LARGE SCALE GENOMIC DNA]</scope>
    <source>
        <strain evidence="2">NBRC 102407</strain>
    </source>
</reference>
<evidence type="ECO:0000313" key="1">
    <source>
        <dbReference type="EMBL" id="GLT24644.1"/>
    </source>
</evidence>
<name>A0ABQ6FHA8_9RHOO</name>
<dbReference type="Proteomes" id="UP001157167">
    <property type="component" value="Unassembled WGS sequence"/>
</dbReference>
<dbReference type="EMBL" id="BSPX01000117">
    <property type="protein sequence ID" value="GLT24644.1"/>
    <property type="molecule type" value="Genomic_DNA"/>
</dbReference>
<comment type="caution">
    <text evidence="1">The sequence shown here is derived from an EMBL/GenBank/DDBJ whole genome shotgun (WGS) entry which is preliminary data.</text>
</comment>
<keyword evidence="2" id="KW-1185">Reference proteome</keyword>
<gene>
    <name evidence="1" type="ORF">GCM10007933_41330</name>
</gene>
<sequence>MYDIAYQPCFYILNLITSDAKKTWVCISNILVFKFKDLCYGEICLDGLGAMYDVYMTLIY</sequence>
<accession>A0ABQ6FHA8</accession>
<organism evidence="1 2">
    <name type="scientific">Zoogloea oryzae</name>
    <dbReference type="NCBI Taxonomy" id="310767"/>
    <lineage>
        <taxon>Bacteria</taxon>
        <taxon>Pseudomonadati</taxon>
        <taxon>Pseudomonadota</taxon>
        <taxon>Betaproteobacteria</taxon>
        <taxon>Rhodocyclales</taxon>
        <taxon>Zoogloeaceae</taxon>
        <taxon>Zoogloea</taxon>
    </lineage>
</organism>
<protein>
    <submittedName>
        <fullName evidence="1">Uncharacterized protein</fullName>
    </submittedName>
</protein>
<evidence type="ECO:0000313" key="2">
    <source>
        <dbReference type="Proteomes" id="UP001157167"/>
    </source>
</evidence>